<dbReference type="KEGG" id="schf:IPT68_00160"/>
<dbReference type="Proteomes" id="UP000594008">
    <property type="component" value="Chromosome"/>
</dbReference>
<protein>
    <submittedName>
        <fullName evidence="1">SUKH-4 family immunity protein</fullName>
    </submittedName>
</protein>
<evidence type="ECO:0000313" key="1">
    <source>
        <dbReference type="EMBL" id="QOV44517.1"/>
    </source>
</evidence>
<gene>
    <name evidence="1" type="ORF">IPT68_00160</name>
</gene>
<organism evidence="1 2">
    <name type="scientific">Streptomyces chromofuscus</name>
    <dbReference type="NCBI Taxonomy" id="42881"/>
    <lineage>
        <taxon>Bacteria</taxon>
        <taxon>Bacillati</taxon>
        <taxon>Actinomycetota</taxon>
        <taxon>Actinomycetes</taxon>
        <taxon>Kitasatosporales</taxon>
        <taxon>Streptomycetaceae</taxon>
        <taxon>Streptomyces</taxon>
    </lineage>
</organism>
<dbReference type="InterPro" id="IPR025851">
    <property type="entry name" value="SUKH-4"/>
</dbReference>
<dbReference type="AlphaFoldDB" id="A0A7M2T735"/>
<dbReference type="RefSeq" id="WP_189702411.1">
    <property type="nucleotide sequence ID" value="NZ_BMTA01000053.1"/>
</dbReference>
<evidence type="ECO:0000313" key="2">
    <source>
        <dbReference type="Proteomes" id="UP000594008"/>
    </source>
</evidence>
<keyword evidence="2" id="KW-1185">Reference proteome</keyword>
<sequence length="159" mass="17487">MTEGIVEFVGVTCAGPAFEGLALTLPGEEVWGVFRPVEVVESVSVDGRDMIHIGNVGGAGKLLLDPISGVVWEEHGGRINKHPVNASLDAFNRCVETLLVVLQEAYSRGEEREDEDVAIEFEQKVHEIDPLSNGVDSFWYEIRWGIAIGDFEDADFLQD</sequence>
<reference evidence="1 2" key="1">
    <citation type="submission" date="2020-10" db="EMBL/GenBank/DDBJ databases">
        <title>Streptomyces chromofuscus complate genome analysis.</title>
        <authorList>
            <person name="Anwar N."/>
        </authorList>
    </citation>
    <scope>NUCLEOTIDE SEQUENCE [LARGE SCALE GENOMIC DNA]</scope>
    <source>
        <strain evidence="1 2">DSM 40273</strain>
    </source>
</reference>
<dbReference type="Pfam" id="PF14435">
    <property type="entry name" value="SUKH-4"/>
    <property type="match status" value="1"/>
</dbReference>
<dbReference type="EMBL" id="CP063374">
    <property type="protein sequence ID" value="QOV44517.1"/>
    <property type="molecule type" value="Genomic_DNA"/>
</dbReference>
<proteinExistence type="predicted"/>
<name>A0A7M2T735_STRCW</name>
<accession>A0A7M2T735</accession>